<dbReference type="AlphaFoldDB" id="A0A848DCM3"/>
<evidence type="ECO:0000313" key="2">
    <source>
        <dbReference type="EMBL" id="NMH90334.1"/>
    </source>
</evidence>
<dbReference type="RefSeq" id="WP_169409828.1">
    <property type="nucleotide sequence ID" value="NZ_JAAXKZ010000003.1"/>
</dbReference>
<reference evidence="2 3" key="1">
    <citation type="submission" date="2020-04" db="EMBL/GenBank/DDBJ databases">
        <authorList>
            <person name="Klaysubun C."/>
            <person name="Duangmal K."/>
            <person name="Lipun K."/>
        </authorList>
    </citation>
    <scope>NUCLEOTIDE SEQUENCE [LARGE SCALE GENOMIC DNA]</scope>
    <source>
        <strain evidence="2 3">DSM 45300</strain>
    </source>
</reference>
<keyword evidence="3" id="KW-1185">Reference proteome</keyword>
<sequence length="238" mass="25273">MGWPVARAPREYSDRPLPGFKLAYPMLSADGTATGFCGVTLGRAHVYRTVDDAICVHGSRHACPSRWCDCGFYCFHQLSAARDLACEPEYRGAVLLEVAVSGRYRRYERGLRYARQRVCVVRIGRCDCGRPAGLLADSGAGSVGWRRLVPVCATCSGAQPVLAPAAFGRLAGGITVRADGPATGPVAPLAATGTAPVTDDAAAESGAVALLTAEVALLQARLDELQTRLDRLTRHDES</sequence>
<dbReference type="Proteomes" id="UP000586918">
    <property type="component" value="Unassembled WGS sequence"/>
</dbReference>
<evidence type="ECO:0000313" key="3">
    <source>
        <dbReference type="Proteomes" id="UP000586918"/>
    </source>
</evidence>
<name>A0A848DCM3_9PSEU</name>
<keyword evidence="1" id="KW-0175">Coiled coil</keyword>
<protein>
    <submittedName>
        <fullName evidence="2">Uncharacterized protein</fullName>
    </submittedName>
</protein>
<comment type="caution">
    <text evidence="2">The sequence shown here is derived from an EMBL/GenBank/DDBJ whole genome shotgun (WGS) entry which is preliminary data.</text>
</comment>
<accession>A0A848DCM3</accession>
<dbReference type="EMBL" id="JAAXKZ010000003">
    <property type="protein sequence ID" value="NMH90334.1"/>
    <property type="molecule type" value="Genomic_DNA"/>
</dbReference>
<feature type="coiled-coil region" evidence="1">
    <location>
        <begin position="208"/>
        <end position="235"/>
    </location>
</feature>
<proteinExistence type="predicted"/>
<organism evidence="2 3">
    <name type="scientific">Pseudonocardia bannensis</name>
    <dbReference type="NCBI Taxonomy" id="630973"/>
    <lineage>
        <taxon>Bacteria</taxon>
        <taxon>Bacillati</taxon>
        <taxon>Actinomycetota</taxon>
        <taxon>Actinomycetes</taxon>
        <taxon>Pseudonocardiales</taxon>
        <taxon>Pseudonocardiaceae</taxon>
        <taxon>Pseudonocardia</taxon>
    </lineage>
</organism>
<evidence type="ECO:0000256" key="1">
    <source>
        <dbReference type="SAM" id="Coils"/>
    </source>
</evidence>
<gene>
    <name evidence="2" type="ORF">HF519_01730</name>
</gene>